<organism evidence="2">
    <name type="scientific">Oryza rufipogon</name>
    <name type="common">Brownbeard rice</name>
    <name type="synonym">Asian wild rice</name>
    <dbReference type="NCBI Taxonomy" id="4529"/>
    <lineage>
        <taxon>Eukaryota</taxon>
        <taxon>Viridiplantae</taxon>
        <taxon>Streptophyta</taxon>
        <taxon>Embryophyta</taxon>
        <taxon>Tracheophyta</taxon>
        <taxon>Spermatophyta</taxon>
        <taxon>Magnoliopsida</taxon>
        <taxon>Liliopsida</taxon>
        <taxon>Poales</taxon>
        <taxon>Poaceae</taxon>
        <taxon>BOP clade</taxon>
        <taxon>Oryzoideae</taxon>
        <taxon>Oryzeae</taxon>
        <taxon>Oryzinae</taxon>
        <taxon>Oryza</taxon>
    </lineage>
</organism>
<reference evidence="2" key="1">
    <citation type="journal article" date="2018" name="Plant J.">
        <title>The chimeric mitochondrial gene orf182 causes non-pollen-type abortion in Dongxiang cytoplasmic male-sterile rice.</title>
        <authorList>
            <person name="Xie H."/>
            <person name="Peng X."/>
            <person name="Qian M."/>
            <person name="Cai Y."/>
            <person name="Ding X."/>
            <person name="Chen Q."/>
            <person name="Cai Q."/>
            <person name="Zhu Y."/>
            <person name="Yan L."/>
            <person name="Cai Y."/>
        </authorList>
    </citation>
    <scope>NUCLEOTIDE SEQUENCE</scope>
</reference>
<keyword evidence="2" id="KW-0496">Mitochondrion</keyword>
<evidence type="ECO:0000313" key="2">
    <source>
        <dbReference type="EMBL" id="AWT58821.1"/>
    </source>
</evidence>
<dbReference type="EMBL" id="MH027405">
    <property type="protein sequence ID" value="AWT58822.1"/>
    <property type="molecule type" value="Genomic_DNA"/>
</dbReference>
<dbReference type="EMBL" id="MH027399">
    <property type="protein sequence ID" value="AWT58816.1"/>
    <property type="molecule type" value="Genomic_DNA"/>
</dbReference>
<dbReference type="EMBL" id="MH027401">
    <property type="protein sequence ID" value="AWT58818.1"/>
    <property type="molecule type" value="Genomic_DNA"/>
</dbReference>
<feature type="coiled-coil region" evidence="1">
    <location>
        <begin position="90"/>
        <end position="117"/>
    </location>
</feature>
<proteinExistence type="predicted"/>
<name>A0A2U9Q372_ORYRU</name>
<gene>
    <name evidence="2" type="primary">orf182</name>
</gene>
<dbReference type="EMBL" id="MH027398">
    <property type="protein sequence ID" value="AWT58815.1"/>
    <property type="molecule type" value="Genomic_DNA"/>
</dbReference>
<dbReference type="EMBL" id="MH027407">
    <property type="protein sequence ID" value="AWT58824.1"/>
    <property type="molecule type" value="Genomic_DNA"/>
</dbReference>
<dbReference type="EMBL" id="MH027402">
    <property type="protein sequence ID" value="AWT58819.1"/>
    <property type="molecule type" value="Genomic_DNA"/>
</dbReference>
<evidence type="ECO:0000256" key="1">
    <source>
        <dbReference type="SAM" id="Coils"/>
    </source>
</evidence>
<protein>
    <submittedName>
        <fullName evidence="2">D1-type CMS protein ORF182</fullName>
    </submittedName>
</protein>
<dbReference type="EMBL" id="MH027395">
    <property type="protein sequence ID" value="AWT58812.1"/>
    <property type="molecule type" value="Genomic_DNA"/>
</dbReference>
<dbReference type="EMBL" id="MH027393">
    <property type="protein sequence ID" value="AWT58810.1"/>
    <property type="molecule type" value="Genomic_DNA"/>
</dbReference>
<dbReference type="EMBL" id="MH027397">
    <property type="protein sequence ID" value="AWT58814.1"/>
    <property type="molecule type" value="Genomic_DNA"/>
</dbReference>
<keyword evidence="1" id="KW-0175">Coiled coil</keyword>
<dbReference type="EMBL" id="MH027403">
    <property type="protein sequence ID" value="AWT58820.1"/>
    <property type="molecule type" value="Genomic_DNA"/>
</dbReference>
<dbReference type="EMBL" id="MH027404">
    <property type="protein sequence ID" value="AWT58821.1"/>
    <property type="molecule type" value="Genomic_DNA"/>
</dbReference>
<dbReference type="EMBL" id="MH027408">
    <property type="protein sequence ID" value="AWT58825.1"/>
    <property type="molecule type" value="Genomic_DNA"/>
</dbReference>
<dbReference type="EMBL" id="MH027396">
    <property type="protein sequence ID" value="AWT58813.1"/>
    <property type="molecule type" value="Genomic_DNA"/>
</dbReference>
<accession>A0A2U9Q372</accession>
<sequence length="182" mass="20969">MMRFSSTDKKDRRNMLFAAIPSIWKFMDNIFFGEPGMTMHRLPLFVVKRLADTCVPGGAFLIALLCSLSSTAMAAGPSDWMRGDPNETLLRQTNKQIEKVNEELRNVTSQAVEKAQQFQLNLPGTSEEQTHTIRSILEHDLDGIALNQRLRRIRRWVNSGEIENPESLFWLQIIDQFSKWFP</sequence>
<dbReference type="EMBL" id="MH027400">
    <property type="protein sequence ID" value="AWT58817.1"/>
    <property type="molecule type" value="Genomic_DNA"/>
</dbReference>
<dbReference type="AlphaFoldDB" id="A0A2U9Q372"/>
<reference evidence="2" key="2">
    <citation type="submission" date="2018-03" db="EMBL/GenBank/DDBJ databases">
        <authorList>
            <person name="Keele B.F."/>
        </authorList>
    </citation>
    <scope>NUCLEOTIDE SEQUENCE</scope>
</reference>
<dbReference type="EMBL" id="MH027394">
    <property type="protein sequence ID" value="AWT58811.1"/>
    <property type="molecule type" value="Genomic_DNA"/>
</dbReference>
<geneLocation type="mitochondrion" evidence="2"/>